<dbReference type="PANTHER" id="PTHR43481:SF4">
    <property type="entry name" value="GLYCEROL-1-PHOSPHATE PHOSPHOHYDROLASE 1-RELATED"/>
    <property type="match status" value="1"/>
</dbReference>
<organism evidence="1 2">
    <name type="scientific">Acrocarpospora macrocephala</name>
    <dbReference type="NCBI Taxonomy" id="150177"/>
    <lineage>
        <taxon>Bacteria</taxon>
        <taxon>Bacillati</taxon>
        <taxon>Actinomycetota</taxon>
        <taxon>Actinomycetes</taxon>
        <taxon>Streptosporangiales</taxon>
        <taxon>Streptosporangiaceae</taxon>
        <taxon>Acrocarpospora</taxon>
    </lineage>
</organism>
<dbReference type="Gene3D" id="1.10.150.240">
    <property type="entry name" value="Putative phosphatase, domain 2"/>
    <property type="match status" value="1"/>
</dbReference>
<dbReference type="InterPro" id="IPR023198">
    <property type="entry name" value="PGP-like_dom2"/>
</dbReference>
<comment type="caution">
    <text evidence="1">The sequence shown here is derived from an EMBL/GenBank/DDBJ whole genome shotgun (WGS) entry which is preliminary data.</text>
</comment>
<dbReference type="InterPro" id="IPR023214">
    <property type="entry name" value="HAD_sf"/>
</dbReference>
<dbReference type="InterPro" id="IPR006439">
    <property type="entry name" value="HAD-SF_hydro_IA"/>
</dbReference>
<dbReference type="RefSeq" id="WP_246268331.1">
    <property type="nucleotide sequence ID" value="NZ_BAAAHL010000035.1"/>
</dbReference>
<gene>
    <name evidence="1" type="ORF">Amac_028780</name>
</gene>
<reference evidence="1 2" key="1">
    <citation type="submission" date="2019-10" db="EMBL/GenBank/DDBJ databases">
        <title>Whole genome shotgun sequence of Acrocarpospora macrocephala NBRC 16266.</title>
        <authorList>
            <person name="Ichikawa N."/>
            <person name="Kimura A."/>
            <person name="Kitahashi Y."/>
            <person name="Komaki H."/>
            <person name="Oguchi A."/>
        </authorList>
    </citation>
    <scope>NUCLEOTIDE SEQUENCE [LARGE SCALE GENOMIC DNA]</scope>
    <source>
        <strain evidence="1 2">NBRC 16266</strain>
    </source>
</reference>
<dbReference type="Proteomes" id="UP000331127">
    <property type="component" value="Unassembled WGS sequence"/>
</dbReference>
<name>A0A5M3WMJ7_9ACTN</name>
<proteinExistence type="predicted"/>
<dbReference type="PRINTS" id="PR00413">
    <property type="entry name" value="HADHALOGNASE"/>
</dbReference>
<dbReference type="NCBIfam" id="TIGR01509">
    <property type="entry name" value="HAD-SF-IA-v3"/>
    <property type="match status" value="1"/>
</dbReference>
<dbReference type="EMBL" id="BLAE01000014">
    <property type="protein sequence ID" value="GES09282.1"/>
    <property type="molecule type" value="Genomic_DNA"/>
</dbReference>
<keyword evidence="2" id="KW-1185">Reference proteome</keyword>
<dbReference type="SUPFAM" id="SSF56784">
    <property type="entry name" value="HAD-like"/>
    <property type="match status" value="1"/>
</dbReference>
<dbReference type="SFLD" id="SFLDG01135">
    <property type="entry name" value="C1.5.6:_HAD__Beta-PGM__Phospha"/>
    <property type="match status" value="1"/>
</dbReference>
<dbReference type="Gene3D" id="3.40.50.1000">
    <property type="entry name" value="HAD superfamily/HAD-like"/>
    <property type="match status" value="1"/>
</dbReference>
<accession>A0A5M3WMJ7</accession>
<dbReference type="InterPro" id="IPR051806">
    <property type="entry name" value="HAD-like_SPP"/>
</dbReference>
<evidence type="ECO:0000313" key="2">
    <source>
        <dbReference type="Proteomes" id="UP000331127"/>
    </source>
</evidence>
<dbReference type="PANTHER" id="PTHR43481">
    <property type="entry name" value="FRUCTOSE-1-PHOSPHATE PHOSPHATASE"/>
    <property type="match status" value="1"/>
</dbReference>
<dbReference type="InterPro" id="IPR041492">
    <property type="entry name" value="HAD_2"/>
</dbReference>
<dbReference type="GO" id="GO:0050308">
    <property type="term" value="F:sugar-phosphatase activity"/>
    <property type="evidence" value="ECO:0007669"/>
    <property type="project" value="TreeGrafter"/>
</dbReference>
<dbReference type="AlphaFoldDB" id="A0A5M3WMJ7"/>
<protein>
    <submittedName>
        <fullName evidence="1">Phosphatase</fullName>
    </submittedName>
</protein>
<dbReference type="InterPro" id="IPR036412">
    <property type="entry name" value="HAD-like_sf"/>
</dbReference>
<evidence type="ECO:0000313" key="1">
    <source>
        <dbReference type="EMBL" id="GES09282.1"/>
    </source>
</evidence>
<dbReference type="Pfam" id="PF13419">
    <property type="entry name" value="HAD_2"/>
    <property type="match status" value="1"/>
</dbReference>
<dbReference type="SFLD" id="SFLDG01129">
    <property type="entry name" value="C1.5:_HAD__Beta-PGM__Phosphata"/>
    <property type="match status" value="1"/>
</dbReference>
<sequence>MGMRPAALFDLDGTLINSEARSLVVWGMLLDSHGVEHDENVLRGFMGRRGPDVLGEMLPGYDMHALMVEINSYLALPGLPEVEVVPGAAEFVHAVAASGAPTALVTSARRWWAEDRLRWLGVYDLVRTIVTAEDVTAGKPDPEAYLTAAARLGVEPADCVVFEDSLAGIAAARAAGMTCVGLATTHHPGELAHADLVVADLTGVKWPITGWSGPPA</sequence>
<dbReference type="SFLD" id="SFLDS00003">
    <property type="entry name" value="Haloacid_Dehalogenase"/>
    <property type="match status" value="1"/>
</dbReference>